<dbReference type="AlphaFoldDB" id="A0A1H9QYG8"/>
<keyword evidence="3" id="KW-1185">Reference proteome</keyword>
<organism evidence="2 3">
    <name type="scientific">Lachnobacterium bovis</name>
    <dbReference type="NCBI Taxonomy" id="140626"/>
    <lineage>
        <taxon>Bacteria</taxon>
        <taxon>Bacillati</taxon>
        <taxon>Bacillota</taxon>
        <taxon>Clostridia</taxon>
        <taxon>Lachnospirales</taxon>
        <taxon>Lachnospiraceae</taxon>
        <taxon>Lachnobacterium</taxon>
    </lineage>
</organism>
<feature type="compositionally biased region" description="Basic residues" evidence="1">
    <location>
        <begin position="20"/>
        <end position="44"/>
    </location>
</feature>
<protein>
    <submittedName>
        <fullName evidence="2">Uncharacterized protein</fullName>
    </submittedName>
</protein>
<sequence length="44" mass="5406">MKGIYKTSINEYTLDEINTNKHKKRRARRASEKKKQKKGWKKRE</sequence>
<evidence type="ECO:0000313" key="3">
    <source>
        <dbReference type="Proteomes" id="UP000182471"/>
    </source>
</evidence>
<dbReference type="Proteomes" id="UP000182471">
    <property type="component" value="Unassembled WGS sequence"/>
</dbReference>
<evidence type="ECO:0000256" key="1">
    <source>
        <dbReference type="SAM" id="MobiDB-lite"/>
    </source>
</evidence>
<dbReference type="EMBL" id="FOGW01000007">
    <property type="protein sequence ID" value="SER65524.1"/>
    <property type="molecule type" value="Genomic_DNA"/>
</dbReference>
<reference evidence="3" key="1">
    <citation type="submission" date="2016-10" db="EMBL/GenBank/DDBJ databases">
        <authorList>
            <person name="Varghese N."/>
            <person name="Submissions S."/>
        </authorList>
    </citation>
    <scope>NUCLEOTIDE SEQUENCE [LARGE SCALE GENOMIC DNA]</scope>
    <source>
        <strain evidence="3">S1b</strain>
    </source>
</reference>
<evidence type="ECO:0000313" key="2">
    <source>
        <dbReference type="EMBL" id="SER65524.1"/>
    </source>
</evidence>
<feature type="region of interest" description="Disordered" evidence="1">
    <location>
        <begin position="16"/>
        <end position="44"/>
    </location>
</feature>
<dbReference type="RefSeq" id="WP_278244350.1">
    <property type="nucleotide sequence ID" value="NZ_FOGW01000007.1"/>
</dbReference>
<proteinExistence type="predicted"/>
<accession>A0A1H9QYG8</accession>
<name>A0A1H9QYG8_9FIRM</name>
<gene>
    <name evidence="2" type="ORF">SAMN02910429_00690</name>
</gene>